<name>A0ABV7TGZ4_9RHOB</name>
<sequence>MFLRSRAVAVAAALFFVTPALAQESKSVTIAAPWEVASFDPAVSGYAVQRLQIMENLVDADETGVLRPGLATDWEASQDGLTWTFTLRNGVTFHDGTPFDATAAASALTRAWQQPGVLSKAPVSAIEAGDGTVVISLTSPFAALPALLAHSTTIIPAPASFDEAGNPSALIGTGPFKVEAFTPPQSIDLIRYDAYWGDAPLIEKASYLASGRAETRALLAESGDADIVFTLDPSGYARLNEVDSVVVTAVPIPRVVTLKVNAGHPFFADARARQALSLATDRNGIATAITRFPEAAATQLFPPALNKWHDPSLAPLAHDVEAAKSLLAELGWTTGDDGILVKDGERFSILLRTFPDRPELPLIAAALQDMWKEIGVELVVSVANYSEIPAGHQDGTLHVALYARNYGLTPDPVGTVQQDFGAGGGDWGAMGWDKPEVANALQAIAKTSDDAARAANIAKVATTLQDELPLIPIVWYQHTVSVAKGLDGVVIDPLERSYGLSRLSWSE</sequence>
<dbReference type="Gene3D" id="3.10.105.10">
    <property type="entry name" value="Dipeptide-binding Protein, Domain 3"/>
    <property type="match status" value="1"/>
</dbReference>
<evidence type="ECO:0000259" key="4">
    <source>
        <dbReference type="Pfam" id="PF00496"/>
    </source>
</evidence>
<dbReference type="PIRSF" id="PIRSF002741">
    <property type="entry name" value="MppA"/>
    <property type="match status" value="1"/>
</dbReference>
<dbReference type="Pfam" id="PF00496">
    <property type="entry name" value="SBP_bac_5"/>
    <property type="match status" value="1"/>
</dbReference>
<comment type="caution">
    <text evidence="5">The sequence shown here is derived from an EMBL/GenBank/DDBJ whole genome shotgun (WGS) entry which is preliminary data.</text>
</comment>
<feature type="chain" id="PRO_5046673478" evidence="3">
    <location>
        <begin position="23"/>
        <end position="507"/>
    </location>
</feature>
<dbReference type="PANTHER" id="PTHR30290">
    <property type="entry name" value="PERIPLASMIC BINDING COMPONENT OF ABC TRANSPORTER"/>
    <property type="match status" value="1"/>
</dbReference>
<evidence type="ECO:0000256" key="2">
    <source>
        <dbReference type="ARBA" id="ARBA00005695"/>
    </source>
</evidence>
<feature type="domain" description="Solute-binding protein family 5" evidence="4">
    <location>
        <begin position="66"/>
        <end position="423"/>
    </location>
</feature>
<evidence type="ECO:0000313" key="5">
    <source>
        <dbReference type="EMBL" id="MFC3614877.1"/>
    </source>
</evidence>
<dbReference type="CDD" id="cd08490">
    <property type="entry name" value="PBP2_NikA_DppA_OppA_like_3"/>
    <property type="match status" value="1"/>
</dbReference>
<keyword evidence="3" id="KW-0732">Signal</keyword>
<gene>
    <name evidence="5" type="ORF">ACFORG_13990</name>
</gene>
<dbReference type="Gene3D" id="3.40.190.10">
    <property type="entry name" value="Periplasmic binding protein-like II"/>
    <property type="match status" value="1"/>
</dbReference>
<dbReference type="SUPFAM" id="SSF53850">
    <property type="entry name" value="Periplasmic binding protein-like II"/>
    <property type="match status" value="1"/>
</dbReference>
<dbReference type="InterPro" id="IPR030678">
    <property type="entry name" value="Peptide/Ni-bd"/>
</dbReference>
<dbReference type="PANTHER" id="PTHR30290:SF83">
    <property type="entry name" value="ABC TRANSPORTER SUBSTRATE-BINDING PROTEIN"/>
    <property type="match status" value="1"/>
</dbReference>
<evidence type="ECO:0000256" key="1">
    <source>
        <dbReference type="ARBA" id="ARBA00004418"/>
    </source>
</evidence>
<comment type="similarity">
    <text evidence="2">Belongs to the bacterial solute-binding protein 5 family.</text>
</comment>
<dbReference type="RefSeq" id="WP_386736155.1">
    <property type="nucleotide sequence ID" value="NZ_JBHRXI010000015.1"/>
</dbReference>
<accession>A0ABV7TGZ4</accession>
<evidence type="ECO:0000256" key="3">
    <source>
        <dbReference type="SAM" id="SignalP"/>
    </source>
</evidence>
<comment type="subcellular location">
    <subcellularLocation>
        <location evidence="1">Periplasm</location>
    </subcellularLocation>
</comment>
<dbReference type="Proteomes" id="UP001595629">
    <property type="component" value="Unassembled WGS sequence"/>
</dbReference>
<evidence type="ECO:0000313" key="6">
    <source>
        <dbReference type="Proteomes" id="UP001595629"/>
    </source>
</evidence>
<dbReference type="InterPro" id="IPR039424">
    <property type="entry name" value="SBP_5"/>
</dbReference>
<feature type="signal peptide" evidence="3">
    <location>
        <begin position="1"/>
        <end position="22"/>
    </location>
</feature>
<dbReference type="InterPro" id="IPR000914">
    <property type="entry name" value="SBP_5_dom"/>
</dbReference>
<organism evidence="5 6">
    <name type="scientific">Lutimaribacter marinistellae</name>
    <dbReference type="NCBI Taxonomy" id="1820329"/>
    <lineage>
        <taxon>Bacteria</taxon>
        <taxon>Pseudomonadati</taxon>
        <taxon>Pseudomonadota</taxon>
        <taxon>Alphaproteobacteria</taxon>
        <taxon>Rhodobacterales</taxon>
        <taxon>Roseobacteraceae</taxon>
        <taxon>Lutimaribacter</taxon>
    </lineage>
</organism>
<dbReference type="EMBL" id="JBHRXI010000015">
    <property type="protein sequence ID" value="MFC3614877.1"/>
    <property type="molecule type" value="Genomic_DNA"/>
</dbReference>
<keyword evidence="6" id="KW-1185">Reference proteome</keyword>
<reference evidence="6" key="1">
    <citation type="journal article" date="2019" name="Int. J. Syst. Evol. Microbiol.">
        <title>The Global Catalogue of Microorganisms (GCM) 10K type strain sequencing project: providing services to taxonomists for standard genome sequencing and annotation.</title>
        <authorList>
            <consortium name="The Broad Institute Genomics Platform"/>
            <consortium name="The Broad Institute Genome Sequencing Center for Infectious Disease"/>
            <person name="Wu L."/>
            <person name="Ma J."/>
        </authorList>
    </citation>
    <scope>NUCLEOTIDE SEQUENCE [LARGE SCALE GENOMIC DNA]</scope>
    <source>
        <strain evidence="6">KCTC 42911</strain>
    </source>
</reference>
<protein>
    <submittedName>
        <fullName evidence="5">ABC transporter substrate-binding protein</fullName>
    </submittedName>
</protein>
<proteinExistence type="inferred from homology"/>